<comment type="caution">
    <text evidence="1">The sequence shown here is derived from an EMBL/GenBank/DDBJ whole genome shotgun (WGS) entry which is preliminary data.</text>
</comment>
<proteinExistence type="predicted"/>
<sequence>MLALNTFAEKFNRDNANPIESGEKQAKPYSSAEFIEKASGIKNRYVISKVR</sequence>
<name>A0ABS3E3W9_9GAMM</name>
<accession>A0ABS3E3W9</accession>
<keyword evidence="2" id="KW-1185">Reference proteome</keyword>
<protein>
    <submittedName>
        <fullName evidence="1">Uncharacterized protein</fullName>
    </submittedName>
</protein>
<evidence type="ECO:0000313" key="1">
    <source>
        <dbReference type="EMBL" id="MBN8429947.1"/>
    </source>
</evidence>
<evidence type="ECO:0000313" key="2">
    <source>
        <dbReference type="Proteomes" id="UP000664293"/>
    </source>
</evidence>
<dbReference type="EMBL" id="JAEKJR010000001">
    <property type="protein sequence ID" value="MBN8429947.1"/>
    <property type="molecule type" value="Genomic_DNA"/>
</dbReference>
<dbReference type="RefSeq" id="WP_206999224.1">
    <property type="nucleotide sequence ID" value="NZ_JAEKJR010000001.1"/>
</dbReference>
<reference evidence="1 2" key="1">
    <citation type="submission" date="2020-12" db="EMBL/GenBank/DDBJ databases">
        <title>Oil enriched cultivation method for isolating marine PHA-producing bacteria.</title>
        <authorList>
            <person name="Zheng W."/>
            <person name="Yu S."/>
            <person name="Huang Y."/>
        </authorList>
    </citation>
    <scope>NUCLEOTIDE SEQUENCE [LARGE SCALE GENOMIC DNA]</scope>
    <source>
        <strain evidence="1 2">SN0-2</strain>
    </source>
</reference>
<dbReference type="Proteomes" id="UP000664293">
    <property type="component" value="Unassembled WGS sequence"/>
</dbReference>
<gene>
    <name evidence="1" type="ORF">JF535_03680</name>
</gene>
<organism evidence="1 2">
    <name type="scientific">Microbulbifer salipaludis</name>
    <dbReference type="NCBI Taxonomy" id="187980"/>
    <lineage>
        <taxon>Bacteria</taxon>
        <taxon>Pseudomonadati</taxon>
        <taxon>Pseudomonadota</taxon>
        <taxon>Gammaproteobacteria</taxon>
        <taxon>Cellvibrionales</taxon>
        <taxon>Microbulbiferaceae</taxon>
        <taxon>Microbulbifer</taxon>
    </lineage>
</organism>